<dbReference type="RefSeq" id="WP_050355329.1">
    <property type="nucleotide sequence ID" value="NZ_LGSS01000007.1"/>
</dbReference>
<dbReference type="InterPro" id="IPR038765">
    <property type="entry name" value="Papain-like_cys_pep_sf"/>
</dbReference>
<organism evidence="2 3">
    <name type="scientific">Gottschalkia purinilytica</name>
    <name type="common">Clostridium purinilyticum</name>
    <dbReference type="NCBI Taxonomy" id="1503"/>
    <lineage>
        <taxon>Bacteria</taxon>
        <taxon>Bacillati</taxon>
        <taxon>Bacillota</taxon>
        <taxon>Tissierellia</taxon>
        <taxon>Tissierellales</taxon>
        <taxon>Gottschalkiaceae</taxon>
        <taxon>Gottschalkia</taxon>
    </lineage>
</organism>
<comment type="caution">
    <text evidence="2">The sequence shown here is derived from an EMBL/GenBank/DDBJ whole genome shotgun (WGS) entry which is preliminary data.</text>
</comment>
<dbReference type="Gene3D" id="3.10.620.30">
    <property type="match status" value="1"/>
</dbReference>
<name>A0A0L0WAG1_GOTPU</name>
<dbReference type="STRING" id="1503.CLPU_7c01360"/>
<sequence>MKKYLEATTLLDFNKPSIQNLISNRGWTKLEEKEKIQAVYDFVRNEIKFGYNKGDDITASEVLRDGYGQCNTKSILLMALLRALGIPCRIHGFFIDKKMQKGALTGIIYLFAPKKIVHAWTEVYFDKQWIALEGVIIDERYLNQVKDKLCNFNNGYIGYGISVKNKEKINLCWQGQSTYIQSFSITDDLGFFNNPDDFFIKYNNTSNKIKKILFNILRKRINKKLDLIRYSKNN</sequence>
<keyword evidence="3" id="KW-1185">Reference proteome</keyword>
<gene>
    <name evidence="2" type="ORF">CLPU_7c01360</name>
</gene>
<dbReference type="EMBL" id="LGSS01000007">
    <property type="protein sequence ID" value="KNF08508.1"/>
    <property type="molecule type" value="Genomic_DNA"/>
</dbReference>
<dbReference type="SUPFAM" id="SSF54001">
    <property type="entry name" value="Cysteine proteinases"/>
    <property type="match status" value="1"/>
</dbReference>
<evidence type="ECO:0000259" key="1">
    <source>
        <dbReference type="SMART" id="SM00460"/>
    </source>
</evidence>
<feature type="domain" description="Transglutaminase-like" evidence="1">
    <location>
        <begin position="62"/>
        <end position="136"/>
    </location>
</feature>
<evidence type="ECO:0000313" key="2">
    <source>
        <dbReference type="EMBL" id="KNF08508.1"/>
    </source>
</evidence>
<evidence type="ECO:0000313" key="3">
    <source>
        <dbReference type="Proteomes" id="UP000037267"/>
    </source>
</evidence>
<dbReference type="Pfam" id="PF01841">
    <property type="entry name" value="Transglut_core"/>
    <property type="match status" value="1"/>
</dbReference>
<dbReference type="PANTHER" id="PTHR33490">
    <property type="entry name" value="BLR5614 PROTEIN-RELATED"/>
    <property type="match status" value="1"/>
</dbReference>
<dbReference type="OrthoDB" id="9804872at2"/>
<dbReference type="InterPro" id="IPR002931">
    <property type="entry name" value="Transglutaminase-like"/>
</dbReference>
<dbReference type="Proteomes" id="UP000037267">
    <property type="component" value="Unassembled WGS sequence"/>
</dbReference>
<accession>A0A0L0WAG1</accession>
<reference evidence="3" key="1">
    <citation type="submission" date="2015-07" db="EMBL/GenBank/DDBJ databases">
        <title>Draft genome sequence of the purine-degrading Gottschalkia purinilyticum DSM 1384 (formerly Clostridium purinilyticum).</title>
        <authorList>
            <person name="Poehlein A."/>
            <person name="Schiel-Bengelsdorf B."/>
            <person name="Bengelsdorf F.R."/>
            <person name="Daniel R."/>
            <person name="Duerre P."/>
        </authorList>
    </citation>
    <scope>NUCLEOTIDE SEQUENCE [LARGE SCALE GENOMIC DNA]</scope>
    <source>
        <strain evidence="3">DSM 1384</strain>
    </source>
</reference>
<proteinExistence type="predicted"/>
<dbReference type="AlphaFoldDB" id="A0A0L0WAG1"/>
<dbReference type="SMART" id="SM00460">
    <property type="entry name" value="TGc"/>
    <property type="match status" value="1"/>
</dbReference>
<protein>
    <submittedName>
        <fullName evidence="2">Transglutaminase domain-containing protein</fullName>
    </submittedName>
</protein>
<dbReference type="PATRIC" id="fig|1503.3.peg.3129"/>